<dbReference type="AlphaFoldDB" id="A0A6C0J868"/>
<proteinExistence type="predicted"/>
<reference evidence="1" key="1">
    <citation type="journal article" date="2020" name="Nature">
        <title>Giant virus diversity and host interactions through global metagenomics.</title>
        <authorList>
            <person name="Schulz F."/>
            <person name="Roux S."/>
            <person name="Paez-Espino D."/>
            <person name="Jungbluth S."/>
            <person name="Walsh D.A."/>
            <person name="Denef V.J."/>
            <person name="McMahon K.D."/>
            <person name="Konstantinidis K.T."/>
            <person name="Eloe-Fadrosh E.A."/>
            <person name="Kyrpides N.C."/>
            <person name="Woyke T."/>
        </authorList>
    </citation>
    <scope>NUCLEOTIDE SEQUENCE</scope>
    <source>
        <strain evidence="1">GVMAG-M-3300025860-20</strain>
    </source>
</reference>
<organism evidence="1">
    <name type="scientific">viral metagenome</name>
    <dbReference type="NCBI Taxonomy" id="1070528"/>
    <lineage>
        <taxon>unclassified sequences</taxon>
        <taxon>metagenomes</taxon>
        <taxon>organismal metagenomes</taxon>
    </lineage>
</organism>
<accession>A0A6C0J868</accession>
<evidence type="ECO:0000313" key="1">
    <source>
        <dbReference type="EMBL" id="QHU00951.1"/>
    </source>
</evidence>
<name>A0A6C0J868_9ZZZZ</name>
<dbReference type="EMBL" id="MN740332">
    <property type="protein sequence ID" value="QHU00951.1"/>
    <property type="molecule type" value="Genomic_DNA"/>
</dbReference>
<protein>
    <submittedName>
        <fullName evidence="1">Uncharacterized protein</fullName>
    </submittedName>
</protein>
<sequence length="235" mass="26802">MEVLMYKTTNSNSLLDNNIILHNLIETSKISDPSYVMSASTAWLRKNSKKTLYDLQQQFKKLRLPTLIISKKRKNIDYRLCVPGNALIEDSLKYEATFISSPSLISTTLPPSDTELKLTGYSCSKGYKFPIKLPNIKTLHNEGDIYLQLQWAAIKFSVDYVVVNPDDELKKDLSKIDEKTYIQCLLFNTKEEKLYAYIDAKTKECISEFGILVKPSENGNAESKLVVHLPTYLNS</sequence>